<dbReference type="InterPro" id="IPR009637">
    <property type="entry name" value="GPR107/GPR108-like"/>
</dbReference>
<keyword evidence="3 8" id="KW-0732">Signal</keyword>
<evidence type="ECO:0000256" key="7">
    <source>
        <dbReference type="SAM" id="Phobius"/>
    </source>
</evidence>
<feature type="transmembrane region" description="Helical" evidence="7">
    <location>
        <begin position="369"/>
        <end position="387"/>
    </location>
</feature>
<dbReference type="GO" id="GO:0016020">
    <property type="term" value="C:membrane"/>
    <property type="evidence" value="ECO:0007669"/>
    <property type="project" value="UniProtKB-SubCell"/>
</dbReference>
<keyword evidence="5 7" id="KW-0472">Membrane</keyword>
<feature type="signal peptide" evidence="8">
    <location>
        <begin position="1"/>
        <end position="19"/>
    </location>
</feature>
<feature type="transmembrane region" description="Helical" evidence="7">
    <location>
        <begin position="265"/>
        <end position="285"/>
    </location>
</feature>
<evidence type="ECO:0000256" key="4">
    <source>
        <dbReference type="ARBA" id="ARBA00022989"/>
    </source>
</evidence>
<organism evidence="10">
    <name type="scientific">Phallusia mammillata</name>
    <dbReference type="NCBI Taxonomy" id="59560"/>
    <lineage>
        <taxon>Eukaryota</taxon>
        <taxon>Metazoa</taxon>
        <taxon>Chordata</taxon>
        <taxon>Tunicata</taxon>
        <taxon>Ascidiacea</taxon>
        <taxon>Phlebobranchia</taxon>
        <taxon>Ascidiidae</taxon>
        <taxon>Phallusia</taxon>
    </lineage>
</organism>
<proteinExistence type="evidence at transcript level"/>
<feature type="transmembrane region" description="Helical" evidence="7">
    <location>
        <begin position="297"/>
        <end position="320"/>
    </location>
</feature>
<gene>
    <name evidence="10" type="primary">Gpr107</name>
</gene>
<evidence type="ECO:0000256" key="5">
    <source>
        <dbReference type="ARBA" id="ARBA00023136"/>
    </source>
</evidence>
<comment type="subcellular location">
    <subcellularLocation>
        <location evidence="1">Membrane</location>
        <topology evidence="1">Multi-pass membrane protein</topology>
    </subcellularLocation>
</comment>
<evidence type="ECO:0000313" key="10">
    <source>
        <dbReference type="EMBL" id="CAB3250633.1"/>
    </source>
</evidence>
<evidence type="ECO:0000256" key="8">
    <source>
        <dbReference type="SAM" id="SignalP"/>
    </source>
</evidence>
<feature type="transmembrane region" description="Helical" evidence="7">
    <location>
        <begin position="332"/>
        <end position="357"/>
    </location>
</feature>
<dbReference type="GO" id="GO:0005794">
    <property type="term" value="C:Golgi apparatus"/>
    <property type="evidence" value="ECO:0007669"/>
    <property type="project" value="TreeGrafter"/>
</dbReference>
<name>A0A6F9DEK3_9ASCI</name>
<dbReference type="PANTHER" id="PTHR21229">
    <property type="entry name" value="LUNG SEVEN TRANSMEMBRANE RECEPTOR"/>
    <property type="match status" value="1"/>
</dbReference>
<dbReference type="PANTHER" id="PTHR21229:SF2">
    <property type="entry name" value="RE59932P"/>
    <property type="match status" value="1"/>
</dbReference>
<feature type="transmembrane region" description="Helical" evidence="7">
    <location>
        <begin position="449"/>
        <end position="467"/>
    </location>
</feature>
<feature type="chain" id="PRO_5026102673" evidence="8">
    <location>
        <begin position="20"/>
        <end position="561"/>
    </location>
</feature>
<feature type="domain" description="GOST seven transmembrane" evidence="9">
    <location>
        <begin position="264"/>
        <end position="504"/>
    </location>
</feature>
<keyword evidence="4 7" id="KW-1133">Transmembrane helix</keyword>
<evidence type="ECO:0000256" key="6">
    <source>
        <dbReference type="SAM" id="MobiDB-lite"/>
    </source>
</evidence>
<feature type="region of interest" description="Disordered" evidence="6">
    <location>
        <begin position="142"/>
        <end position="185"/>
    </location>
</feature>
<dbReference type="AlphaFoldDB" id="A0A6F9DEK3"/>
<dbReference type="EMBL" id="LR785564">
    <property type="protein sequence ID" value="CAB3250633.1"/>
    <property type="molecule type" value="mRNA"/>
</dbReference>
<evidence type="ECO:0000256" key="2">
    <source>
        <dbReference type="ARBA" id="ARBA00022692"/>
    </source>
</evidence>
<feature type="transmembrane region" description="Helical" evidence="7">
    <location>
        <begin position="399"/>
        <end position="421"/>
    </location>
</feature>
<dbReference type="InterPro" id="IPR053937">
    <property type="entry name" value="GOST_TM"/>
</dbReference>
<evidence type="ECO:0000256" key="3">
    <source>
        <dbReference type="ARBA" id="ARBA00022729"/>
    </source>
</evidence>
<evidence type="ECO:0000256" key="1">
    <source>
        <dbReference type="ARBA" id="ARBA00004141"/>
    </source>
</evidence>
<accession>A0A6F9DEK3</accession>
<feature type="transmembrane region" description="Helical" evidence="7">
    <location>
        <begin position="473"/>
        <end position="493"/>
    </location>
</feature>
<protein>
    <submittedName>
        <fullName evidence="10">Protein GPR107-like</fullName>
    </submittedName>
</protein>
<evidence type="ECO:0000259" key="9">
    <source>
        <dbReference type="Pfam" id="PF06814"/>
    </source>
</evidence>
<reference evidence="10" key="1">
    <citation type="submission" date="2020-04" db="EMBL/GenBank/DDBJ databases">
        <authorList>
            <person name="Neveu A P."/>
        </authorList>
    </citation>
    <scope>NUCLEOTIDE SEQUENCE</scope>
    <source>
        <tissue evidence="10">Whole embryo</tissue>
    </source>
</reference>
<keyword evidence="2 7" id="KW-0812">Transmembrane</keyword>
<sequence>MKGFVLALLFFYSVTITNGRIHTATLTNDRRNLVALSSFGYFKNGSLLINITSLQIPKGVKKSYSKVIGFTLDKSSSSGTSVYTEKEENSRGCILTSKDFALDDVPRAIFTFFEEASGWVMQIRRHKLDNLTFYQNREAYEAGIPKPTSPPHKTIARKTASNKIDDDGAESADSRKKRTTEETEVVPETVPVKTWTNTDGDVFLSTTIFMYIDSVEDEGYYELYFHNCNNTGQSADKGLPVSVTIKIEEQNLNSYLSAGDMALPAMYGLMSCVFFITGVFWFLVICSNKGQVFTIHYLMGILMIVKALSIMFHAIDYYFIGRDGRPEAWAVIFYIVHLLKGILLFICLLLIGTGWAFIKYVLSNREKKVFMIVIPLQVITNVAYIIIEGTDEDSKSYDMWKDTMILLDLLCCGAILVPVIWSVRHLQEASQTDGKAAANLAKLRLFQQFYVLVICYLYCTRIIVYLLEITLPFQFIWIHLLFSEVGTYIFFVVTGYKFRPGCDNPYLRVSQDDDDEIESEALTKSGATETVFKVNQHEKDVLDTDEQDMLLPLRQNQSSFV</sequence>
<dbReference type="Pfam" id="PF06814">
    <property type="entry name" value="GOST_TM"/>
    <property type="match status" value="1"/>
</dbReference>